<dbReference type="Proteomes" id="UP000197032">
    <property type="component" value="Unassembled WGS sequence"/>
</dbReference>
<dbReference type="EMBL" id="BDGJ01000010">
    <property type="protein sequence ID" value="GAW91192.1"/>
    <property type="molecule type" value="Genomic_DNA"/>
</dbReference>
<gene>
    <name evidence="2" type="ORF">KKC1_03540</name>
</gene>
<keyword evidence="3" id="KW-1185">Reference proteome</keyword>
<keyword evidence="1" id="KW-0472">Membrane</keyword>
<proteinExistence type="predicted"/>
<evidence type="ECO:0000256" key="1">
    <source>
        <dbReference type="SAM" id="Phobius"/>
    </source>
</evidence>
<dbReference type="AlphaFoldDB" id="A0A1Z5HNT2"/>
<dbReference type="RefSeq" id="WP_088552773.1">
    <property type="nucleotide sequence ID" value="NZ_BDGJ01000010.1"/>
</dbReference>
<evidence type="ECO:0000313" key="3">
    <source>
        <dbReference type="Proteomes" id="UP000197032"/>
    </source>
</evidence>
<evidence type="ECO:0000313" key="2">
    <source>
        <dbReference type="EMBL" id="GAW91192.1"/>
    </source>
</evidence>
<reference evidence="3" key="1">
    <citation type="journal article" date="2017" name="Appl. Environ. Microbiol.">
        <title>Genomic analysis of Calderihabitans maritimus KKC1, a thermophilic hydrogenogenic carboxydotrophic bacterium isolated from marine sediment.</title>
        <authorList>
            <person name="Omae K."/>
            <person name="Yoneda Y."/>
            <person name="Fukuyama Y."/>
            <person name="Yoshida T."/>
            <person name="Sako Y."/>
        </authorList>
    </citation>
    <scope>NUCLEOTIDE SEQUENCE [LARGE SCALE GENOMIC DNA]</scope>
    <source>
        <strain evidence="3">KKC1</strain>
    </source>
</reference>
<organism evidence="2 3">
    <name type="scientific">Calderihabitans maritimus</name>
    <dbReference type="NCBI Taxonomy" id="1246530"/>
    <lineage>
        <taxon>Bacteria</taxon>
        <taxon>Bacillati</taxon>
        <taxon>Bacillota</taxon>
        <taxon>Clostridia</taxon>
        <taxon>Neomoorellales</taxon>
        <taxon>Calderihabitantaceae</taxon>
        <taxon>Calderihabitans</taxon>
    </lineage>
</organism>
<feature type="transmembrane region" description="Helical" evidence="1">
    <location>
        <begin position="55"/>
        <end position="78"/>
    </location>
</feature>
<sequence>MKRPECGTESDGKFCSEFSKQLATLEETGVAVTEETLSLNKETDVFVEQKKEKSWQLLLVSLVALIAIAISVISLMNLSKISKQNENLKDQIFLNAD</sequence>
<keyword evidence="1" id="KW-1133">Transmembrane helix</keyword>
<comment type="caution">
    <text evidence="2">The sequence shown here is derived from an EMBL/GenBank/DDBJ whole genome shotgun (WGS) entry which is preliminary data.</text>
</comment>
<accession>A0A1Z5HNT2</accession>
<name>A0A1Z5HNT2_9FIRM</name>
<keyword evidence="1" id="KW-0812">Transmembrane</keyword>
<protein>
    <submittedName>
        <fullName evidence="2">Uncharacterized protein</fullName>
    </submittedName>
</protein>